<evidence type="ECO:0000256" key="3">
    <source>
        <dbReference type="ARBA" id="ARBA00023134"/>
    </source>
</evidence>
<sequence>MCGATTVPGFRTVRPVVQPGFPVTDSSHDGVPAPRRILLVTGLSGAGKSSILRILEDLGHEVIDNPPLGMLDEIVTRAEQPVAIGVDSRTRGFDATAVLAALARLRVNPELQAELIYATAEESVLLRRYTATRRRHPLAVRGTVKEGIEAEIALTARLRAAADVVIDTSDLPPPELRQIVETRFGRWGGRMAEGLTVALMSFAFPAGLPREADMVFDARFLRNPYYDPDLSTLTGLDGAVAAYVEADPDYRRFLDQIDGMLELVLPRFVREGKKYATIAIGCSGGRHRSVTLVEALAGRLADRAGTGDGPESESHIEKASGPSDVQSAIADGRGAWSVIVMHRELARQGRCSWRWASRPKEYAADVVEGRYSS</sequence>
<keyword evidence="1 4" id="KW-0547">Nucleotide-binding</keyword>
<evidence type="ECO:0000313" key="9">
    <source>
        <dbReference type="Proteomes" id="UP000578030"/>
    </source>
</evidence>
<dbReference type="PANTHER" id="PTHR30448">
    <property type="entry name" value="RNASE ADAPTER PROTEIN RAPZ"/>
    <property type="match status" value="1"/>
</dbReference>
<dbReference type="InterPro" id="IPR053931">
    <property type="entry name" value="RapZ_C"/>
</dbReference>
<evidence type="ECO:0000259" key="7">
    <source>
        <dbReference type="Pfam" id="PF22740"/>
    </source>
</evidence>
<dbReference type="HAMAP" id="MF_00636">
    <property type="entry name" value="RapZ_like"/>
    <property type="match status" value="1"/>
</dbReference>
<feature type="region of interest" description="Disordered" evidence="5">
    <location>
        <begin position="303"/>
        <end position="325"/>
    </location>
</feature>
<comment type="caution">
    <text evidence="8">The sequence shown here is derived from an EMBL/GenBank/DDBJ whole genome shotgun (WGS) entry which is preliminary data.</text>
</comment>
<evidence type="ECO:0000259" key="6">
    <source>
        <dbReference type="Pfam" id="PF03668"/>
    </source>
</evidence>
<dbReference type="AlphaFoldDB" id="A0A7W4PLL9"/>
<feature type="domain" description="RapZ-like N-terminal" evidence="6">
    <location>
        <begin position="37"/>
        <end position="185"/>
    </location>
</feature>
<dbReference type="Proteomes" id="UP000578030">
    <property type="component" value="Unassembled WGS sequence"/>
</dbReference>
<organism evidence="8 9">
    <name type="scientific">Gluconacetobacter tumulisoli</name>
    <dbReference type="NCBI Taxonomy" id="1286189"/>
    <lineage>
        <taxon>Bacteria</taxon>
        <taxon>Pseudomonadati</taxon>
        <taxon>Pseudomonadota</taxon>
        <taxon>Alphaproteobacteria</taxon>
        <taxon>Acetobacterales</taxon>
        <taxon>Acetobacteraceae</taxon>
        <taxon>Gluconacetobacter</taxon>
    </lineage>
</organism>
<dbReference type="InterPro" id="IPR005337">
    <property type="entry name" value="RapZ-like"/>
</dbReference>
<evidence type="ECO:0000256" key="1">
    <source>
        <dbReference type="ARBA" id="ARBA00022741"/>
    </source>
</evidence>
<dbReference type="GO" id="GO:0005525">
    <property type="term" value="F:GTP binding"/>
    <property type="evidence" value="ECO:0007669"/>
    <property type="project" value="UniProtKB-UniRule"/>
</dbReference>
<dbReference type="InterPro" id="IPR053930">
    <property type="entry name" value="RapZ-like_N"/>
</dbReference>
<keyword evidence="9" id="KW-1185">Reference proteome</keyword>
<evidence type="ECO:0000256" key="2">
    <source>
        <dbReference type="ARBA" id="ARBA00022840"/>
    </source>
</evidence>
<dbReference type="PANTHER" id="PTHR30448:SF0">
    <property type="entry name" value="RNASE ADAPTER PROTEIN RAPZ"/>
    <property type="match status" value="1"/>
</dbReference>
<name>A0A7W4PLL9_9PROT</name>
<evidence type="ECO:0000256" key="5">
    <source>
        <dbReference type="SAM" id="MobiDB-lite"/>
    </source>
</evidence>
<protein>
    <submittedName>
        <fullName evidence="8">RNase adapter RapZ</fullName>
    </submittedName>
</protein>
<dbReference type="Pfam" id="PF22740">
    <property type="entry name" value="PapZ_C"/>
    <property type="match status" value="1"/>
</dbReference>
<dbReference type="EMBL" id="JABEQM010000007">
    <property type="protein sequence ID" value="MBB2201998.1"/>
    <property type="molecule type" value="Genomic_DNA"/>
</dbReference>
<dbReference type="NCBIfam" id="NF003828">
    <property type="entry name" value="PRK05416.1"/>
    <property type="match status" value="1"/>
</dbReference>
<feature type="domain" description="RapZ C-terminal" evidence="7">
    <location>
        <begin position="196"/>
        <end position="303"/>
    </location>
</feature>
<gene>
    <name evidence="8" type="primary">rapZ</name>
    <name evidence="8" type="ORF">HLH28_10495</name>
</gene>
<dbReference type="GO" id="GO:0005524">
    <property type="term" value="F:ATP binding"/>
    <property type="evidence" value="ECO:0007669"/>
    <property type="project" value="UniProtKB-UniRule"/>
</dbReference>
<reference evidence="8 9" key="1">
    <citation type="submission" date="2020-04" db="EMBL/GenBank/DDBJ databases">
        <title>Description of novel Gluconacetobacter.</title>
        <authorList>
            <person name="Sombolestani A."/>
        </authorList>
    </citation>
    <scope>NUCLEOTIDE SEQUENCE [LARGE SCALE GENOMIC DNA]</scope>
    <source>
        <strain evidence="8 9">LMG 27802</strain>
    </source>
</reference>
<proteinExistence type="inferred from homology"/>
<keyword evidence="2 4" id="KW-0067">ATP-binding</keyword>
<evidence type="ECO:0000313" key="8">
    <source>
        <dbReference type="EMBL" id="MBB2201998.1"/>
    </source>
</evidence>
<dbReference type="SUPFAM" id="SSF52540">
    <property type="entry name" value="P-loop containing nucleoside triphosphate hydrolases"/>
    <property type="match status" value="1"/>
</dbReference>
<feature type="binding site" evidence="4">
    <location>
        <begin position="42"/>
        <end position="49"/>
    </location>
    <ligand>
        <name>ATP</name>
        <dbReference type="ChEBI" id="CHEBI:30616"/>
    </ligand>
</feature>
<accession>A0A7W4PLL9</accession>
<evidence type="ECO:0000256" key="4">
    <source>
        <dbReference type="HAMAP-Rule" id="MF_00636"/>
    </source>
</evidence>
<dbReference type="Pfam" id="PF03668">
    <property type="entry name" value="RapZ-like_N"/>
    <property type="match status" value="1"/>
</dbReference>
<feature type="binding site" evidence="4">
    <location>
        <begin position="87"/>
        <end position="90"/>
    </location>
    <ligand>
        <name>GTP</name>
        <dbReference type="ChEBI" id="CHEBI:37565"/>
    </ligand>
</feature>
<keyword evidence="3 4" id="KW-0342">GTP-binding</keyword>
<dbReference type="InterPro" id="IPR027417">
    <property type="entry name" value="P-loop_NTPase"/>
</dbReference>